<organism evidence="2 3">
    <name type="scientific">Meiothermus granaticius NBRC 107808</name>
    <dbReference type="NCBI Taxonomy" id="1227551"/>
    <lineage>
        <taxon>Bacteria</taxon>
        <taxon>Thermotogati</taxon>
        <taxon>Deinococcota</taxon>
        <taxon>Deinococci</taxon>
        <taxon>Thermales</taxon>
        <taxon>Thermaceae</taxon>
        <taxon>Meiothermus</taxon>
    </lineage>
</organism>
<reference evidence="2 3" key="1">
    <citation type="submission" date="2018-08" db="EMBL/GenBank/DDBJ databases">
        <title>Meiothermus granaticius genome AF-68 sequencing project.</title>
        <authorList>
            <person name="Da Costa M.S."/>
            <person name="Albuquerque L."/>
            <person name="Raposo P."/>
            <person name="Froufe H.J.C."/>
            <person name="Barroso C.S."/>
            <person name="Egas C."/>
        </authorList>
    </citation>
    <scope>NUCLEOTIDE SEQUENCE [LARGE SCALE GENOMIC DNA]</scope>
    <source>
        <strain evidence="2 3">AF-68</strain>
    </source>
</reference>
<dbReference type="Proteomes" id="UP000266178">
    <property type="component" value="Unassembled WGS sequence"/>
</dbReference>
<dbReference type="RefSeq" id="WP_119358683.1">
    <property type="nucleotide sequence ID" value="NZ_QWLB01000097.1"/>
</dbReference>
<dbReference type="Pfam" id="PF13340">
    <property type="entry name" value="DUF4096"/>
    <property type="match status" value="1"/>
</dbReference>
<dbReference type="InterPro" id="IPR025161">
    <property type="entry name" value="IS402-like_dom"/>
</dbReference>
<dbReference type="OrthoDB" id="32553at2"/>
<keyword evidence="3" id="KW-1185">Reference proteome</keyword>
<proteinExistence type="predicted"/>
<evidence type="ECO:0000259" key="1">
    <source>
        <dbReference type="Pfam" id="PF13340"/>
    </source>
</evidence>
<feature type="domain" description="Insertion element IS402-like" evidence="1">
    <location>
        <begin position="6"/>
        <end position="80"/>
    </location>
</feature>
<dbReference type="EMBL" id="QWLB01000097">
    <property type="protein sequence ID" value="RIH90227.1"/>
    <property type="molecule type" value="Genomic_DNA"/>
</dbReference>
<evidence type="ECO:0000313" key="2">
    <source>
        <dbReference type="EMBL" id="RIH90227.1"/>
    </source>
</evidence>
<dbReference type="InterPro" id="IPR052909">
    <property type="entry name" value="Transposase_6_like"/>
</dbReference>
<dbReference type="PANTHER" id="PTHR46637">
    <property type="entry name" value="TIS1421-TRANSPOSASE PROTEIN A"/>
    <property type="match status" value="1"/>
</dbReference>
<dbReference type="PANTHER" id="PTHR46637:SF1">
    <property type="entry name" value="BLL5188 PROTEIN"/>
    <property type="match status" value="1"/>
</dbReference>
<gene>
    <name evidence="2" type="ORF">Mgrana_03271</name>
</gene>
<accession>A0A399F0B3</accession>
<sequence>MDDTRLSDEQWAVIAPLLPPQPAKGRKRGQDREVLSGIMYRLKTGCRWRDIPKGEGYAAGSTCHYWHDRWTREGLWDGLWQSILGKLWAAGKLDLSQGSWDGSHVQVKRG</sequence>
<comment type="caution">
    <text evidence="2">The sequence shown here is derived from an EMBL/GenBank/DDBJ whole genome shotgun (WGS) entry which is preliminary data.</text>
</comment>
<protein>
    <recommendedName>
        <fullName evidence="1">Insertion element IS402-like domain-containing protein</fullName>
    </recommendedName>
</protein>
<evidence type="ECO:0000313" key="3">
    <source>
        <dbReference type="Proteomes" id="UP000266178"/>
    </source>
</evidence>
<dbReference type="AlphaFoldDB" id="A0A399F0B3"/>
<name>A0A399F0B3_9DEIN</name>